<dbReference type="PROSITE" id="PS01081">
    <property type="entry name" value="HTH_TETR_1"/>
    <property type="match status" value="1"/>
</dbReference>
<dbReference type="PROSITE" id="PS50977">
    <property type="entry name" value="HTH_TETR_2"/>
    <property type="match status" value="1"/>
</dbReference>
<dbReference type="PRINTS" id="PR00455">
    <property type="entry name" value="HTHTETR"/>
</dbReference>
<sequence>MKKRIIDSSLKLLGTFGLRKFTMDRVAADLRISKRTLYQHFPSKEQLLEACLMEWLCRKRLLVRTGGNLIDELCTLQTGIRSLDLRRVGRCCRELRQVCEPVYRLFLEQLFDYAEACGARAERDAEAGYLCRTVSSHTVRAVVSDFLIRLFGNHEERLLYRSDPFSSEILVVFTRGLCTIKGRAYLEQRLKNRS</sequence>
<accession>A0A9D1Z199</accession>
<evidence type="ECO:0000313" key="6">
    <source>
        <dbReference type="EMBL" id="HIY69614.1"/>
    </source>
</evidence>
<gene>
    <name evidence="6" type="ORF">H9828_09385</name>
</gene>
<evidence type="ECO:0000256" key="4">
    <source>
        <dbReference type="PROSITE-ProRule" id="PRU00335"/>
    </source>
</evidence>
<dbReference type="Proteomes" id="UP000886844">
    <property type="component" value="Unassembled WGS sequence"/>
</dbReference>
<dbReference type="Pfam" id="PF00440">
    <property type="entry name" value="TetR_N"/>
    <property type="match status" value="1"/>
</dbReference>
<reference evidence="6" key="1">
    <citation type="journal article" date="2021" name="PeerJ">
        <title>Extensive microbial diversity within the chicken gut microbiome revealed by metagenomics and culture.</title>
        <authorList>
            <person name="Gilroy R."/>
            <person name="Ravi A."/>
            <person name="Getino M."/>
            <person name="Pursley I."/>
            <person name="Horton D.L."/>
            <person name="Alikhan N.F."/>
            <person name="Baker D."/>
            <person name="Gharbi K."/>
            <person name="Hall N."/>
            <person name="Watson M."/>
            <person name="Adriaenssens E.M."/>
            <person name="Foster-Nyarko E."/>
            <person name="Jarju S."/>
            <person name="Secka A."/>
            <person name="Antonio M."/>
            <person name="Oren A."/>
            <person name="Chaudhuri R.R."/>
            <person name="La Ragione R."/>
            <person name="Hildebrand F."/>
            <person name="Pallen M.J."/>
        </authorList>
    </citation>
    <scope>NUCLEOTIDE SEQUENCE</scope>
    <source>
        <strain evidence="6">5134</strain>
    </source>
</reference>
<dbReference type="InterPro" id="IPR050109">
    <property type="entry name" value="HTH-type_TetR-like_transc_reg"/>
</dbReference>
<evidence type="ECO:0000256" key="2">
    <source>
        <dbReference type="ARBA" id="ARBA00023125"/>
    </source>
</evidence>
<organism evidence="6 7">
    <name type="scientific">Candidatus Alistipes intestinigallinarum</name>
    <dbReference type="NCBI Taxonomy" id="2838440"/>
    <lineage>
        <taxon>Bacteria</taxon>
        <taxon>Pseudomonadati</taxon>
        <taxon>Bacteroidota</taxon>
        <taxon>Bacteroidia</taxon>
        <taxon>Bacteroidales</taxon>
        <taxon>Rikenellaceae</taxon>
        <taxon>Alistipes</taxon>
    </lineage>
</organism>
<dbReference type="EMBL" id="DXDA01000070">
    <property type="protein sequence ID" value="HIY69614.1"/>
    <property type="molecule type" value="Genomic_DNA"/>
</dbReference>
<evidence type="ECO:0000256" key="1">
    <source>
        <dbReference type="ARBA" id="ARBA00023015"/>
    </source>
</evidence>
<keyword evidence="3" id="KW-0804">Transcription</keyword>
<evidence type="ECO:0000259" key="5">
    <source>
        <dbReference type="PROSITE" id="PS50977"/>
    </source>
</evidence>
<reference evidence="6" key="2">
    <citation type="submission" date="2021-04" db="EMBL/GenBank/DDBJ databases">
        <authorList>
            <person name="Gilroy R."/>
        </authorList>
    </citation>
    <scope>NUCLEOTIDE SEQUENCE</scope>
    <source>
        <strain evidence="6">5134</strain>
    </source>
</reference>
<dbReference type="AlphaFoldDB" id="A0A9D1Z199"/>
<proteinExistence type="predicted"/>
<feature type="DNA-binding region" description="H-T-H motif" evidence="4">
    <location>
        <begin position="22"/>
        <end position="41"/>
    </location>
</feature>
<feature type="domain" description="HTH tetR-type" evidence="5">
    <location>
        <begin position="1"/>
        <end position="59"/>
    </location>
</feature>
<comment type="caution">
    <text evidence="6">The sequence shown here is derived from an EMBL/GenBank/DDBJ whole genome shotgun (WGS) entry which is preliminary data.</text>
</comment>
<keyword evidence="1" id="KW-0805">Transcription regulation</keyword>
<dbReference type="GO" id="GO:0000976">
    <property type="term" value="F:transcription cis-regulatory region binding"/>
    <property type="evidence" value="ECO:0007669"/>
    <property type="project" value="TreeGrafter"/>
</dbReference>
<protein>
    <submittedName>
        <fullName evidence="6">TetR/AcrR family transcriptional regulator</fullName>
    </submittedName>
</protein>
<name>A0A9D1Z199_9BACT</name>
<dbReference type="PANTHER" id="PTHR30055:SF234">
    <property type="entry name" value="HTH-TYPE TRANSCRIPTIONAL REGULATOR BETI"/>
    <property type="match status" value="1"/>
</dbReference>
<dbReference type="InterPro" id="IPR001647">
    <property type="entry name" value="HTH_TetR"/>
</dbReference>
<keyword evidence="2 4" id="KW-0238">DNA-binding</keyword>
<dbReference type="InterPro" id="IPR009057">
    <property type="entry name" value="Homeodomain-like_sf"/>
</dbReference>
<dbReference type="PANTHER" id="PTHR30055">
    <property type="entry name" value="HTH-TYPE TRANSCRIPTIONAL REGULATOR RUTR"/>
    <property type="match status" value="1"/>
</dbReference>
<dbReference type="InterPro" id="IPR023772">
    <property type="entry name" value="DNA-bd_HTH_TetR-type_CS"/>
</dbReference>
<evidence type="ECO:0000256" key="3">
    <source>
        <dbReference type="ARBA" id="ARBA00023163"/>
    </source>
</evidence>
<dbReference type="SUPFAM" id="SSF46689">
    <property type="entry name" value="Homeodomain-like"/>
    <property type="match status" value="1"/>
</dbReference>
<evidence type="ECO:0000313" key="7">
    <source>
        <dbReference type="Proteomes" id="UP000886844"/>
    </source>
</evidence>
<dbReference type="GO" id="GO:0003700">
    <property type="term" value="F:DNA-binding transcription factor activity"/>
    <property type="evidence" value="ECO:0007669"/>
    <property type="project" value="TreeGrafter"/>
</dbReference>
<dbReference type="Gene3D" id="1.10.357.10">
    <property type="entry name" value="Tetracycline Repressor, domain 2"/>
    <property type="match status" value="1"/>
</dbReference>